<comment type="caution">
    <text evidence="1">The sequence shown here is derived from an EMBL/GenBank/DDBJ whole genome shotgun (WGS) entry which is preliminary data.</text>
</comment>
<protein>
    <submittedName>
        <fullName evidence="1">Unnamed protein product</fullName>
    </submittedName>
</protein>
<keyword evidence="2" id="KW-1185">Reference proteome</keyword>
<sequence length="616" mass="67171">MSNYLHPDNNSATHTHRQEDDTPMALLEQLVYMDNFIPINTHENHNGSAHGGNNSRTNVNGTPGTLAGLNPSNDPFDTDFGDQLTAELAAFADDSFIFPDEDKPKNKPHDDDDDEEDDEDDDDFDNKNRNNNNKNSNIPSTISELLGGGGSNNNNNSRNNNNNDNNNNSGESASGHQPQHFNSGDVPQTFNQIEVVPTPQSINNSSTHSRSVSASQDNVNSHNTPNNHNNNNNNSNNNNNHNNNNNNGEIHLPKVHVPAGAQNTLFNAGLSQTQIEALATLIAYHKSESKTGASNGSQNQQTQQNGFNNQHQQQQRQFGQQAPHITQQQLLQSQQQFNQPFPQQQMLSVNQSNIQHPQQQASGVQPDVFSALQNLLLQSQQPQQRQQPQTNLQPHQQHQTMQGPQQNQQQQLGNNFNVDDSLNSGNNFNPAVSPILQQLLLVGAQKLSQQGGSNGNGADIDNNKQIQALSEALQRPQQHLQPQQPSLPPQQQQQQKQKQDTQSGATSRARPRQASQGRISKPQERSASKSSTASTISATTTGASTPAAATSSFSVTTFDKLPRSDNSSVNSTNGNISFSINGNGGGNRSGGEFSDSNDKQNSDSGLPVEVDKRRQI</sequence>
<accession>A0ACB5TQP0</accession>
<organism evidence="1 2">
    <name type="scientific">Candida boidinii</name>
    <name type="common">Yeast</name>
    <dbReference type="NCBI Taxonomy" id="5477"/>
    <lineage>
        <taxon>Eukaryota</taxon>
        <taxon>Fungi</taxon>
        <taxon>Dikarya</taxon>
        <taxon>Ascomycota</taxon>
        <taxon>Saccharomycotina</taxon>
        <taxon>Pichiomycetes</taxon>
        <taxon>Pichiales</taxon>
        <taxon>Pichiaceae</taxon>
        <taxon>Ogataea</taxon>
        <taxon>Ogataea/Candida clade</taxon>
    </lineage>
</organism>
<dbReference type="EMBL" id="BSXV01001460">
    <property type="protein sequence ID" value="GME92922.1"/>
    <property type="molecule type" value="Genomic_DNA"/>
</dbReference>
<dbReference type="Proteomes" id="UP001165101">
    <property type="component" value="Unassembled WGS sequence"/>
</dbReference>
<proteinExistence type="predicted"/>
<evidence type="ECO:0000313" key="1">
    <source>
        <dbReference type="EMBL" id="GME92922.1"/>
    </source>
</evidence>
<name>A0ACB5TQP0_CANBO</name>
<reference evidence="1" key="1">
    <citation type="submission" date="2023-04" db="EMBL/GenBank/DDBJ databases">
        <title>Candida boidinii NBRC 1967.</title>
        <authorList>
            <person name="Ichikawa N."/>
            <person name="Sato H."/>
            <person name="Tonouchi N."/>
        </authorList>
    </citation>
    <scope>NUCLEOTIDE SEQUENCE</scope>
    <source>
        <strain evidence="1">NBRC 1967</strain>
    </source>
</reference>
<evidence type="ECO:0000313" key="2">
    <source>
        <dbReference type="Proteomes" id="UP001165101"/>
    </source>
</evidence>
<gene>
    <name evidence="1" type="ORF">Cboi01_000293900</name>
</gene>